<keyword evidence="1" id="KW-0378">Hydrolase</keyword>
<name>A0ABR1VLF4_9PEZI</name>
<dbReference type="InterPro" id="IPR047187">
    <property type="entry name" value="SF1_C_Upf1"/>
</dbReference>
<dbReference type="PANTHER" id="PTHR10887:SF341">
    <property type="entry name" value="NFX1-TYPE ZINC FINGER-CONTAINING PROTEIN 1"/>
    <property type="match status" value="1"/>
</dbReference>
<evidence type="ECO:0000256" key="2">
    <source>
        <dbReference type="SAM" id="MobiDB-lite"/>
    </source>
</evidence>
<evidence type="ECO:0000256" key="1">
    <source>
        <dbReference type="ARBA" id="ARBA00022806"/>
    </source>
</evidence>
<organism evidence="6 7">
    <name type="scientific">Apiospora hydei</name>
    <dbReference type="NCBI Taxonomy" id="1337664"/>
    <lineage>
        <taxon>Eukaryota</taxon>
        <taxon>Fungi</taxon>
        <taxon>Dikarya</taxon>
        <taxon>Ascomycota</taxon>
        <taxon>Pezizomycotina</taxon>
        <taxon>Sordariomycetes</taxon>
        <taxon>Xylariomycetidae</taxon>
        <taxon>Amphisphaeriales</taxon>
        <taxon>Apiosporaceae</taxon>
        <taxon>Apiospora</taxon>
    </lineage>
</organism>
<proteinExistence type="predicted"/>
<keyword evidence="1" id="KW-0067">ATP-binding</keyword>
<accession>A0ABR1VLF4</accession>
<gene>
    <name evidence="6" type="ORF">PG997_010962</name>
</gene>
<feature type="compositionally biased region" description="Low complexity" evidence="2">
    <location>
        <begin position="1098"/>
        <end position="1112"/>
    </location>
</feature>
<evidence type="ECO:0000313" key="7">
    <source>
        <dbReference type="Proteomes" id="UP001433268"/>
    </source>
</evidence>
<dbReference type="CDD" id="cd18808">
    <property type="entry name" value="SF1_C_Upf1"/>
    <property type="match status" value="1"/>
</dbReference>
<feature type="domain" description="DNA2/NAM7 helicase-like C-terminal" evidence="4">
    <location>
        <begin position="686"/>
        <end position="876"/>
    </location>
</feature>
<dbReference type="GeneID" id="92048337"/>
<dbReference type="InterPro" id="IPR045055">
    <property type="entry name" value="DNA2/NAM7-like"/>
</dbReference>
<feature type="domain" description="ZNFX1" evidence="5">
    <location>
        <begin position="91"/>
        <end position="196"/>
    </location>
</feature>
<keyword evidence="1" id="KW-0347">Helicase</keyword>
<evidence type="ECO:0000259" key="4">
    <source>
        <dbReference type="Pfam" id="PF13087"/>
    </source>
</evidence>
<dbReference type="Pfam" id="PF25396">
    <property type="entry name" value="ZNFX1"/>
    <property type="match status" value="1"/>
</dbReference>
<dbReference type="Gene3D" id="3.40.50.300">
    <property type="entry name" value="P-loop containing nucleotide triphosphate hydrolases"/>
    <property type="match status" value="3"/>
</dbReference>
<feature type="region of interest" description="Disordered" evidence="2">
    <location>
        <begin position="1080"/>
        <end position="1115"/>
    </location>
</feature>
<keyword evidence="7" id="KW-1185">Reference proteome</keyword>
<dbReference type="RefSeq" id="XP_066664567.1">
    <property type="nucleotide sequence ID" value="XM_066815277.1"/>
</dbReference>
<dbReference type="InterPro" id="IPR041677">
    <property type="entry name" value="DNA2/NAM7_AAA_11"/>
</dbReference>
<dbReference type="Pfam" id="PF13087">
    <property type="entry name" value="AAA_12"/>
    <property type="match status" value="1"/>
</dbReference>
<dbReference type="EMBL" id="JAQQWN010000008">
    <property type="protein sequence ID" value="KAK8070759.1"/>
    <property type="molecule type" value="Genomic_DNA"/>
</dbReference>
<evidence type="ECO:0000259" key="5">
    <source>
        <dbReference type="Pfam" id="PF25396"/>
    </source>
</evidence>
<dbReference type="Proteomes" id="UP001433268">
    <property type="component" value="Unassembled WGS sequence"/>
</dbReference>
<feature type="domain" description="DNA2/NAM7 helicase helicase" evidence="3">
    <location>
        <begin position="285"/>
        <end position="670"/>
    </location>
</feature>
<keyword evidence="1" id="KW-0547">Nucleotide-binding</keyword>
<dbReference type="InterPro" id="IPR057373">
    <property type="entry name" value="ZNFX1"/>
</dbReference>
<dbReference type="InterPro" id="IPR041679">
    <property type="entry name" value="DNA2/NAM7-like_C"/>
</dbReference>
<dbReference type="InterPro" id="IPR027417">
    <property type="entry name" value="P-loop_NTPase"/>
</dbReference>
<protein>
    <recommendedName>
        <fullName evidence="8">P-loop containing nucleoside triphosphate hydrolase protein</fullName>
    </recommendedName>
</protein>
<evidence type="ECO:0008006" key="8">
    <source>
        <dbReference type="Google" id="ProtNLM"/>
    </source>
</evidence>
<dbReference type="PANTHER" id="PTHR10887">
    <property type="entry name" value="DNA2/NAM7 HELICASE FAMILY"/>
    <property type="match status" value="1"/>
</dbReference>
<dbReference type="SUPFAM" id="SSF52540">
    <property type="entry name" value="P-loop containing nucleoside triphosphate hydrolases"/>
    <property type="match status" value="1"/>
</dbReference>
<evidence type="ECO:0000259" key="3">
    <source>
        <dbReference type="Pfam" id="PF13086"/>
    </source>
</evidence>
<reference evidence="6 7" key="1">
    <citation type="submission" date="2023-01" db="EMBL/GenBank/DDBJ databases">
        <title>Analysis of 21 Apiospora genomes using comparative genomics revels a genus with tremendous synthesis potential of carbohydrate active enzymes and secondary metabolites.</title>
        <authorList>
            <person name="Sorensen T."/>
        </authorList>
    </citation>
    <scope>NUCLEOTIDE SEQUENCE [LARGE SCALE GENOMIC DNA]</scope>
    <source>
        <strain evidence="6 7">CBS 114990</strain>
    </source>
</reference>
<feature type="region of interest" description="Disordered" evidence="2">
    <location>
        <begin position="1"/>
        <end position="35"/>
    </location>
</feature>
<evidence type="ECO:0000313" key="6">
    <source>
        <dbReference type="EMBL" id="KAK8070759.1"/>
    </source>
</evidence>
<sequence length="1206" mass="135554">MDQAGYDAAATLSQSEDWTSLPELPTSSELNPDWERDGDEIKARVRLNDITQPYYYKDEYLRTHYFLQREDGVTNLRKSISDFKLFPKMMDNDDTCIYTKVFIKGYQMTNQGPLCRISFSTERAGKKIRWSNTRRLTPGTIVALSTSTDRFECQCKVASIVEKIVDGPIVTIHILWASVDDAVFDPMEELVMIESRHGFYEAIRHSLIGLQRVATTPSPLIKYLVLGSKADATPQYIQDHPEMDITPLLTQRPPNVPHAQNIGDVCKNVNVLEGIPSIIEPYTSLDDSQLQAVHRILTKELAIIQGPPGTGKTFTSVQALRILIQSQDPSTSAPIIVAAETNHAVDQILKQLIGLGLGDLVVRLGGRTKDQNLKEHSVHNLRKRAQHTPDDVYNHAANNTKKSFSSIYSALDRNGKQLKDLVATVFTDSLLKPDYLLEEGIITQDQYQCLMDEDWGDDDSDIMRDWLGPSCCHTAELHQFYDPMFDTEEICQEDEVEGAGLEMEDDVAIDDLDSGRLNGIWIDIDRLYGGSNAKNYLDTDIALKKQLRKKKLWDIDQQFRGAIYEHWQKRLVEGKMAVFRDLLANNMRLTKNLKDARCRQDSQSIKKMQIKIVGCTTTGLSKYRDLISALQPRVLLVEEAAQSREAQITAALLPSLQQLVLVGDHQQLAPHCSVPGLAGCPYYLCTSMFERLVEYMQMPFTVLEVQRRMIPEARQVLSHFYKKLRDHPMVEDPLHRPPIPGMKYPLYFCHHSYPEGVDAQLNSMYNIEEAEHIVKFAEYLIMNGTPAEKITILTFYRGQRKKIMQEAAKRPYIAPLASLKVNTVDSYQGEENDVILLSLVRSSRPKDDLRVGFVEDMHRGVVSISRARRGFYIFGNYHNVINATDASKMMWGPVRDAFQCGGFFDARKPGLPIYCVKHNKTIHMDYAVSWDGHHGGCFNKCGEVFPSCGHPCQLFCHPMPHEKLRCKQPCERLLRCGHACSNDCGDKCRCSRRCAAFDGIPLPPSQTQSVPIHYNQAWTGYNAQSDDRRLAALQYTDGANDMLIDFAPCTTEQAIIDKFRLVTLTPDGTRAVGDEAVVVNSSASVSPSKSTDIGQDISSHSPTSSAKSSNAAQISVVPKKPMVPAVRRSGNARTSDNTGRRRPVPASIIPPIKLTLNKSEKNPSPVVAEWERLDEEEDLLIPEVVGGSVAAKEKAQNEAKNLIDFD</sequence>
<comment type="caution">
    <text evidence="6">The sequence shown here is derived from an EMBL/GenBank/DDBJ whole genome shotgun (WGS) entry which is preliminary data.</text>
</comment>
<feature type="region of interest" description="Disordered" evidence="2">
    <location>
        <begin position="1126"/>
        <end position="1145"/>
    </location>
</feature>
<feature type="compositionally biased region" description="Low complexity" evidence="2">
    <location>
        <begin position="1080"/>
        <end position="1090"/>
    </location>
</feature>
<dbReference type="Pfam" id="PF13086">
    <property type="entry name" value="AAA_11"/>
    <property type="match status" value="1"/>
</dbReference>